<evidence type="ECO:0000256" key="1">
    <source>
        <dbReference type="ARBA" id="ARBA00004816"/>
    </source>
</evidence>
<dbReference type="GO" id="GO:0009264">
    <property type="term" value="P:deoxyribonucleotide catabolic process"/>
    <property type="evidence" value="ECO:0007669"/>
    <property type="project" value="UniProtKB-UniRule"/>
</dbReference>
<dbReference type="SUPFAM" id="SSF51569">
    <property type="entry name" value="Aldolase"/>
    <property type="match status" value="1"/>
</dbReference>
<accession>A0A1M7JRK8</accession>
<dbReference type="GO" id="GO:0005737">
    <property type="term" value="C:cytoplasm"/>
    <property type="evidence" value="ECO:0007669"/>
    <property type="project" value="InterPro"/>
</dbReference>
<comment type="similarity">
    <text evidence="2">Belongs to the DeoC/FbaB aldolase family. DeoC type 2 subfamily.</text>
</comment>
<dbReference type="GO" id="GO:0004139">
    <property type="term" value="F:deoxyribose-phosphate aldolase activity"/>
    <property type="evidence" value="ECO:0007669"/>
    <property type="project" value="UniProtKB-UniRule"/>
</dbReference>
<name>A0A1M7JRK8_9RHOB</name>
<dbReference type="PANTHER" id="PTHR10889">
    <property type="entry name" value="DEOXYRIBOSE-PHOSPHATE ALDOLASE"/>
    <property type="match status" value="1"/>
</dbReference>
<dbReference type="Gene3D" id="3.20.20.70">
    <property type="entry name" value="Aldolase class I"/>
    <property type="match status" value="1"/>
</dbReference>
<dbReference type="CDD" id="cd00959">
    <property type="entry name" value="DeoC"/>
    <property type="match status" value="1"/>
</dbReference>
<evidence type="ECO:0000313" key="9">
    <source>
        <dbReference type="Proteomes" id="UP000322545"/>
    </source>
</evidence>
<keyword evidence="9" id="KW-1185">Reference proteome</keyword>
<organism evidence="8 9">
    <name type="scientific">Roseovarius litoreus</name>
    <dbReference type="NCBI Taxonomy" id="1155722"/>
    <lineage>
        <taxon>Bacteria</taxon>
        <taxon>Pseudomonadati</taxon>
        <taxon>Pseudomonadota</taxon>
        <taxon>Alphaproteobacteria</taxon>
        <taxon>Rhodobacterales</taxon>
        <taxon>Roseobacteraceae</taxon>
        <taxon>Roseovarius</taxon>
    </lineage>
</organism>
<dbReference type="Pfam" id="PF01791">
    <property type="entry name" value="DeoC"/>
    <property type="match status" value="1"/>
</dbReference>
<dbReference type="InterPro" id="IPR002915">
    <property type="entry name" value="DeoC/FbaB/LacD_aldolase"/>
</dbReference>
<evidence type="ECO:0000256" key="3">
    <source>
        <dbReference type="ARBA" id="ARBA00012515"/>
    </source>
</evidence>
<dbReference type="GO" id="GO:0016052">
    <property type="term" value="P:carbohydrate catabolic process"/>
    <property type="evidence" value="ECO:0007669"/>
    <property type="project" value="TreeGrafter"/>
</dbReference>
<dbReference type="SMART" id="SM01133">
    <property type="entry name" value="DeoC"/>
    <property type="match status" value="1"/>
</dbReference>
<protein>
    <recommendedName>
        <fullName evidence="3 7">Deoxyribose-phosphate aldolase</fullName>
        <ecNumber evidence="3 7">4.1.2.4</ecNumber>
    </recommendedName>
</protein>
<evidence type="ECO:0000256" key="5">
    <source>
        <dbReference type="ARBA" id="ARBA00023270"/>
    </source>
</evidence>
<evidence type="ECO:0000256" key="7">
    <source>
        <dbReference type="NCBIfam" id="TIGR00126"/>
    </source>
</evidence>
<dbReference type="PANTHER" id="PTHR10889:SF3">
    <property type="entry name" value="DEOXYRIBOSE-PHOSPHATE ALDOLASE"/>
    <property type="match status" value="1"/>
</dbReference>
<evidence type="ECO:0000256" key="4">
    <source>
        <dbReference type="ARBA" id="ARBA00023239"/>
    </source>
</evidence>
<proteinExistence type="inferred from homology"/>
<keyword evidence="5" id="KW-0704">Schiff base</keyword>
<evidence type="ECO:0000313" key="8">
    <source>
        <dbReference type="EMBL" id="SHM55709.1"/>
    </source>
</evidence>
<evidence type="ECO:0000256" key="6">
    <source>
        <dbReference type="ARBA" id="ARBA00048791"/>
    </source>
</evidence>
<dbReference type="InterPro" id="IPR011343">
    <property type="entry name" value="DeoC"/>
</dbReference>
<reference evidence="8 9" key="1">
    <citation type="submission" date="2016-11" db="EMBL/GenBank/DDBJ databases">
        <authorList>
            <person name="Varghese N."/>
            <person name="Submissions S."/>
        </authorList>
    </citation>
    <scope>NUCLEOTIDE SEQUENCE [LARGE SCALE GENOMIC DNA]</scope>
    <source>
        <strain evidence="8 9">DSM 28249</strain>
    </source>
</reference>
<sequence>MKTLGQDHASLAPKPIGPRNEGCALDLGWVRSVRINNAAVARRAATLPTRRSVKGAHQAAWLCKAVACMDLTTLSGDDTAARVRRLCAKARQPVRADLLQAIGMERLQVGAVCVYHEMIGPALEALEGSGIPVAAVSTGFPAGLSPLHLRLAEIEQSVAAGAQEIDIVISRRHVLEGDWGALHDELRRFREACGPAHMKGILATGELGDLGQVARASLVAMMAGADFIKTSTGKEPVNATLPVGLVMLRCIRDYHERTGQWVGMKPAGGISKAKDALNWLVMVKEELGDRWLEPDLFRFGASSLLGDIERQLEHHVTGAYSAGWRHGLA</sequence>
<gene>
    <name evidence="8" type="ORF">SAMN05443432_10948</name>
</gene>
<dbReference type="RefSeq" id="WP_149780452.1">
    <property type="nucleotide sequence ID" value="NZ_FRCB01000009.1"/>
</dbReference>
<dbReference type="AlphaFoldDB" id="A0A1M7JRK8"/>
<dbReference type="InterPro" id="IPR013785">
    <property type="entry name" value="Aldolase_TIM"/>
</dbReference>
<dbReference type="NCBIfam" id="TIGR00126">
    <property type="entry name" value="deoC"/>
    <property type="match status" value="1"/>
</dbReference>
<evidence type="ECO:0000256" key="2">
    <source>
        <dbReference type="ARBA" id="ARBA00009473"/>
    </source>
</evidence>
<comment type="catalytic activity">
    <reaction evidence="6">
        <text>2-deoxy-D-ribose 5-phosphate = D-glyceraldehyde 3-phosphate + acetaldehyde</text>
        <dbReference type="Rhea" id="RHEA:12821"/>
        <dbReference type="ChEBI" id="CHEBI:15343"/>
        <dbReference type="ChEBI" id="CHEBI:59776"/>
        <dbReference type="ChEBI" id="CHEBI:62877"/>
        <dbReference type="EC" id="4.1.2.4"/>
    </reaction>
</comment>
<dbReference type="Proteomes" id="UP000322545">
    <property type="component" value="Unassembled WGS sequence"/>
</dbReference>
<comment type="pathway">
    <text evidence="1">Carbohydrate degradation; 2-deoxy-D-ribose 1-phosphate degradation; D-glyceraldehyde 3-phosphate and acetaldehyde from 2-deoxy-alpha-D-ribose 1-phosphate: step 2/2.</text>
</comment>
<dbReference type="EMBL" id="FRCB01000009">
    <property type="protein sequence ID" value="SHM55709.1"/>
    <property type="molecule type" value="Genomic_DNA"/>
</dbReference>
<dbReference type="EC" id="4.1.2.4" evidence="3 7"/>
<keyword evidence="4" id="KW-0456">Lyase</keyword>